<feature type="region of interest" description="Disordered" evidence="10">
    <location>
        <begin position="324"/>
        <end position="352"/>
    </location>
</feature>
<dbReference type="CDD" id="cd14966">
    <property type="entry name" value="7tmD_STE3"/>
    <property type="match status" value="1"/>
</dbReference>
<feature type="transmembrane region" description="Helical" evidence="11">
    <location>
        <begin position="111"/>
        <end position="132"/>
    </location>
</feature>
<dbReference type="InterPro" id="IPR001546">
    <property type="entry name" value="GPCR_Pheromne_A_rcpt"/>
</dbReference>
<dbReference type="EMBL" id="JN367447">
    <property type="protein sequence ID" value="AEY62544.1"/>
    <property type="molecule type" value="Genomic_DNA"/>
</dbReference>
<keyword evidence="5 11" id="KW-1133">Transmembrane helix</keyword>
<dbReference type="PANTHER" id="PTHR28097">
    <property type="entry name" value="PHEROMONE A FACTOR RECEPTOR"/>
    <property type="match status" value="1"/>
</dbReference>
<protein>
    <submittedName>
        <fullName evidence="12">Pheromone receptor a3</fullName>
    </submittedName>
</protein>
<feature type="transmembrane region" description="Helical" evidence="11">
    <location>
        <begin position="6"/>
        <end position="26"/>
    </location>
</feature>
<feature type="transmembrane region" description="Helical" evidence="11">
    <location>
        <begin position="33"/>
        <end position="52"/>
    </location>
</feature>
<dbReference type="PRINTS" id="PR00899">
    <property type="entry name" value="GPCRSTE3"/>
</dbReference>
<keyword evidence="9" id="KW-0807">Transducer</keyword>
<evidence type="ECO:0000256" key="4">
    <source>
        <dbReference type="ARBA" id="ARBA00022692"/>
    </source>
</evidence>
<comment type="subcellular location">
    <subcellularLocation>
        <location evidence="1">Membrane</location>
        <topology evidence="1">Multi-pass membrane protein</topology>
    </subcellularLocation>
</comment>
<feature type="transmembrane region" description="Helical" evidence="11">
    <location>
        <begin position="72"/>
        <end position="91"/>
    </location>
</feature>
<evidence type="ECO:0000256" key="9">
    <source>
        <dbReference type="ARBA" id="ARBA00023224"/>
    </source>
</evidence>
<evidence type="ECO:0000256" key="8">
    <source>
        <dbReference type="ARBA" id="ARBA00023170"/>
    </source>
</evidence>
<sequence length="380" mass="42490">MFTTIPITILSFAGVLTVVTLVPSYYRAKNIPVLLSIFWLASTGICIGINTAGWQGNAAIKWKAYCEISIRFVYASAFALQCCSVLLLSRLEAIAATRYVSLTESAKKRRFIIEVGIGFILPILYIALAVVNQGHRYDVIEYFGPTMSIYPTVLSVILSTAPTLVASVIAVVYALLCAYWLFMRRRQLSAVLSSSGSGVNISQYVRLFGLSCMELMWTVPINWTIQMQNLFNRYGDGDTLYPYPSWSIVHEGYSLINQFTIEELRSTPVGRRNLPILYLGSLSIAVSCFIFFAFLGTSREISNDIALKSSKLFKSFRIRSKAVRKQKQTSASNSLSQPPLSPNEEMKMESMDDLKADDMHIEVIVERTLYEEPSTGKRAA</sequence>
<evidence type="ECO:0000256" key="1">
    <source>
        <dbReference type="ARBA" id="ARBA00004141"/>
    </source>
</evidence>
<keyword evidence="4 11" id="KW-0812">Transmembrane</keyword>
<accession>H2CZ72</accession>
<evidence type="ECO:0000256" key="7">
    <source>
        <dbReference type="ARBA" id="ARBA00023136"/>
    </source>
</evidence>
<evidence type="ECO:0000256" key="2">
    <source>
        <dbReference type="ARBA" id="ARBA00011085"/>
    </source>
</evidence>
<dbReference type="PRINTS" id="PR00900">
    <property type="entry name" value="PHEROMONEAR"/>
</dbReference>
<reference evidence="12" key="1">
    <citation type="journal article" date="2011" name="PLoS Genet.">
        <title>Interspecific sex in grass smuts and the genetic diversity of their pheromone-receptor system.</title>
        <authorList>
            <person name="Kellner R."/>
            <person name="Vollmeister E."/>
            <person name="Feldbrugge M."/>
            <person name="Begerow D."/>
        </authorList>
    </citation>
    <scope>NUCLEOTIDE SEQUENCE</scope>
</reference>
<keyword evidence="8 12" id="KW-0675">Receptor</keyword>
<organism evidence="12">
    <name type="scientific">Ustilago xerochloae</name>
    <dbReference type="NCBI Taxonomy" id="249492"/>
    <lineage>
        <taxon>Eukaryota</taxon>
        <taxon>Fungi</taxon>
        <taxon>Dikarya</taxon>
        <taxon>Basidiomycota</taxon>
        <taxon>Ustilaginomycotina</taxon>
        <taxon>Ustilaginomycetes</taxon>
        <taxon>Ustilaginales</taxon>
        <taxon>Ustilaginaceae</taxon>
        <taxon>Ustilago</taxon>
    </lineage>
</organism>
<dbReference type="Pfam" id="PF02076">
    <property type="entry name" value="STE3"/>
    <property type="match status" value="1"/>
</dbReference>
<evidence type="ECO:0000256" key="5">
    <source>
        <dbReference type="ARBA" id="ARBA00022989"/>
    </source>
</evidence>
<dbReference type="PANTHER" id="PTHR28097:SF1">
    <property type="entry name" value="PHEROMONE A FACTOR RECEPTOR"/>
    <property type="match status" value="1"/>
</dbReference>
<keyword evidence="6" id="KW-0297">G-protein coupled receptor</keyword>
<evidence type="ECO:0000256" key="10">
    <source>
        <dbReference type="SAM" id="MobiDB-lite"/>
    </source>
</evidence>
<feature type="transmembrane region" description="Helical" evidence="11">
    <location>
        <begin position="276"/>
        <end position="295"/>
    </location>
</feature>
<dbReference type="AlphaFoldDB" id="H2CZ72"/>
<evidence type="ECO:0000256" key="11">
    <source>
        <dbReference type="SAM" id="Phobius"/>
    </source>
</evidence>
<name>H2CZ72_9BASI</name>
<dbReference type="GO" id="GO:0004933">
    <property type="term" value="F:mating-type a-factor pheromone receptor activity"/>
    <property type="evidence" value="ECO:0007669"/>
    <property type="project" value="InterPro"/>
</dbReference>
<gene>
    <name evidence="12" type="primary">pra3</name>
</gene>
<dbReference type="GO" id="GO:0005886">
    <property type="term" value="C:plasma membrane"/>
    <property type="evidence" value="ECO:0007669"/>
    <property type="project" value="TreeGrafter"/>
</dbReference>
<evidence type="ECO:0000256" key="6">
    <source>
        <dbReference type="ARBA" id="ARBA00023040"/>
    </source>
</evidence>
<comment type="similarity">
    <text evidence="2">Belongs to the G-protein coupled receptor 4 family.</text>
</comment>
<keyword evidence="7 11" id="KW-0472">Membrane</keyword>
<evidence type="ECO:0000313" key="12">
    <source>
        <dbReference type="EMBL" id="AEY62544.1"/>
    </source>
</evidence>
<dbReference type="GO" id="GO:0000750">
    <property type="term" value="P:pheromone-dependent signal transduction involved in conjugation with cellular fusion"/>
    <property type="evidence" value="ECO:0007669"/>
    <property type="project" value="TreeGrafter"/>
</dbReference>
<dbReference type="InterPro" id="IPR001499">
    <property type="entry name" value="GPCR_STE3"/>
</dbReference>
<feature type="transmembrane region" description="Helical" evidence="11">
    <location>
        <begin position="152"/>
        <end position="183"/>
    </location>
</feature>
<evidence type="ECO:0000256" key="3">
    <source>
        <dbReference type="ARBA" id="ARBA00022507"/>
    </source>
</evidence>
<keyword evidence="3" id="KW-0589">Pheromone response</keyword>
<proteinExistence type="inferred from homology"/>